<dbReference type="Proteomes" id="UP000094296">
    <property type="component" value="Unassembled WGS sequence"/>
</dbReference>
<keyword evidence="12" id="KW-1185">Reference proteome</keyword>
<dbReference type="HAMAP" id="MF_00135">
    <property type="entry name" value="PRAI"/>
    <property type="match status" value="1"/>
</dbReference>
<evidence type="ECO:0000256" key="3">
    <source>
        <dbReference type="ARBA" id="ARBA00012572"/>
    </source>
</evidence>
<evidence type="ECO:0000256" key="5">
    <source>
        <dbReference type="ARBA" id="ARBA00022605"/>
    </source>
</evidence>
<proteinExistence type="inferred from homology"/>
<dbReference type="CDD" id="cd00405">
    <property type="entry name" value="PRAI"/>
    <property type="match status" value="1"/>
</dbReference>
<dbReference type="RefSeq" id="WP_069642210.1">
    <property type="nucleotide sequence ID" value="NZ_MIJE01000001.1"/>
</dbReference>
<gene>
    <name evidence="9" type="primary">trpF</name>
    <name evidence="11" type="ORF">BHF68_03400</name>
</gene>
<keyword evidence="8 9" id="KW-0413">Isomerase</keyword>
<evidence type="ECO:0000313" key="11">
    <source>
        <dbReference type="EMBL" id="OEF98718.1"/>
    </source>
</evidence>
<feature type="domain" description="N-(5'phosphoribosyl) anthranilate isomerase (PRAI)" evidence="10">
    <location>
        <begin position="4"/>
        <end position="220"/>
    </location>
</feature>
<evidence type="ECO:0000256" key="6">
    <source>
        <dbReference type="ARBA" id="ARBA00022822"/>
    </source>
</evidence>
<dbReference type="PANTHER" id="PTHR42894">
    <property type="entry name" value="N-(5'-PHOSPHORIBOSYL)ANTHRANILATE ISOMERASE"/>
    <property type="match status" value="1"/>
</dbReference>
<comment type="pathway">
    <text evidence="2 9">Amino-acid biosynthesis; L-tryptophan biosynthesis; L-tryptophan from chorismate: step 3/5.</text>
</comment>
<evidence type="ECO:0000256" key="9">
    <source>
        <dbReference type="HAMAP-Rule" id="MF_00135"/>
    </source>
</evidence>
<dbReference type="InterPro" id="IPR011060">
    <property type="entry name" value="RibuloseP-bd_barrel"/>
</dbReference>
<keyword evidence="6 9" id="KW-0822">Tryptophan biosynthesis</keyword>
<comment type="caution">
    <text evidence="11">The sequence shown here is derived from an EMBL/GenBank/DDBJ whole genome shotgun (WGS) entry which is preliminary data.</text>
</comment>
<reference evidence="11 12" key="1">
    <citation type="submission" date="2016-09" db="EMBL/GenBank/DDBJ databases">
        <title>Draft genome sequence for the type strain of Desulfuribacillus alkaliarsenatis AHT28, an obligately anaerobic, sulfidogenic bacterium isolated from Russian soda lake sediments.</title>
        <authorList>
            <person name="Abin C.A."/>
            <person name="Hollibaugh J.T."/>
        </authorList>
    </citation>
    <scope>NUCLEOTIDE SEQUENCE [LARGE SCALE GENOMIC DNA]</scope>
    <source>
        <strain evidence="11 12">AHT28</strain>
    </source>
</reference>
<dbReference type="AlphaFoldDB" id="A0A1E5G696"/>
<dbReference type="SUPFAM" id="SSF51366">
    <property type="entry name" value="Ribulose-phoshate binding barrel"/>
    <property type="match status" value="1"/>
</dbReference>
<dbReference type="EC" id="5.3.1.24" evidence="3 9"/>
<evidence type="ECO:0000256" key="8">
    <source>
        <dbReference type="ARBA" id="ARBA00023235"/>
    </source>
</evidence>
<dbReference type="EMBL" id="MIJE01000001">
    <property type="protein sequence ID" value="OEF98718.1"/>
    <property type="molecule type" value="Genomic_DNA"/>
</dbReference>
<evidence type="ECO:0000256" key="2">
    <source>
        <dbReference type="ARBA" id="ARBA00004664"/>
    </source>
</evidence>
<evidence type="ECO:0000259" key="10">
    <source>
        <dbReference type="Pfam" id="PF00697"/>
    </source>
</evidence>
<keyword evidence="5 9" id="KW-0028">Amino-acid biosynthesis</keyword>
<evidence type="ECO:0000256" key="4">
    <source>
        <dbReference type="ARBA" id="ARBA00022272"/>
    </source>
</evidence>
<dbReference type="PANTHER" id="PTHR42894:SF1">
    <property type="entry name" value="N-(5'-PHOSPHORIBOSYL)ANTHRANILATE ISOMERASE"/>
    <property type="match status" value="1"/>
</dbReference>
<evidence type="ECO:0000256" key="7">
    <source>
        <dbReference type="ARBA" id="ARBA00023141"/>
    </source>
</evidence>
<evidence type="ECO:0000256" key="1">
    <source>
        <dbReference type="ARBA" id="ARBA00001164"/>
    </source>
</evidence>
<dbReference type="Gene3D" id="3.20.20.70">
    <property type="entry name" value="Aldolase class I"/>
    <property type="match status" value="1"/>
</dbReference>
<accession>A0A1E5G696</accession>
<dbReference type="STRING" id="766136.BHF68_03400"/>
<organism evidence="11 12">
    <name type="scientific">Desulfuribacillus alkaliarsenatis</name>
    <dbReference type="NCBI Taxonomy" id="766136"/>
    <lineage>
        <taxon>Bacteria</taxon>
        <taxon>Bacillati</taxon>
        <taxon>Bacillota</taxon>
        <taxon>Desulfuribacillia</taxon>
        <taxon>Desulfuribacillales</taxon>
        <taxon>Desulfuribacillaceae</taxon>
        <taxon>Desulfuribacillus</taxon>
    </lineage>
</organism>
<keyword evidence="7 9" id="KW-0057">Aromatic amino acid biosynthesis</keyword>
<name>A0A1E5G696_9FIRM</name>
<evidence type="ECO:0000313" key="12">
    <source>
        <dbReference type="Proteomes" id="UP000094296"/>
    </source>
</evidence>
<sequence>MLKVKICGVQDVATVTNLLKRKVDYIGMIFAESKRKVKQAMLQECRVVVESAQQTSTNTKFVAVFLNQPYDEIVSALEQFPFQVVQLHGQETIGDCKKLKRQFPHLKIIKTLSVPVSVIDETMLIQDLQRSISYYRQVVEGFLLDTKVGSQHGGTGISFPWDIVKPIFNNPFRNYQLGIAGGLSAANIDQLLSVISPDFVDINSGVETDGRKDIKKTNQLLNLLEASHNEPCRTIS</sequence>
<dbReference type="Pfam" id="PF00697">
    <property type="entry name" value="PRAI"/>
    <property type="match status" value="1"/>
</dbReference>
<dbReference type="InterPro" id="IPR001240">
    <property type="entry name" value="PRAI_dom"/>
</dbReference>
<dbReference type="GO" id="GO:0000162">
    <property type="term" value="P:L-tryptophan biosynthetic process"/>
    <property type="evidence" value="ECO:0007669"/>
    <property type="project" value="UniProtKB-UniRule"/>
</dbReference>
<protein>
    <recommendedName>
        <fullName evidence="4 9">N-(5'-phosphoribosyl)anthranilate isomerase</fullName>
        <shortName evidence="9">PRAI</shortName>
        <ecNumber evidence="3 9">5.3.1.24</ecNumber>
    </recommendedName>
</protein>
<dbReference type="UniPathway" id="UPA00035">
    <property type="reaction ID" value="UER00042"/>
</dbReference>
<dbReference type="OrthoDB" id="9786954at2"/>
<comment type="similarity">
    <text evidence="9">Belongs to the TrpF family.</text>
</comment>
<dbReference type="GO" id="GO:0004640">
    <property type="term" value="F:phosphoribosylanthranilate isomerase activity"/>
    <property type="evidence" value="ECO:0007669"/>
    <property type="project" value="UniProtKB-UniRule"/>
</dbReference>
<comment type="catalytic activity">
    <reaction evidence="1 9">
        <text>N-(5-phospho-beta-D-ribosyl)anthranilate = 1-(2-carboxyphenylamino)-1-deoxy-D-ribulose 5-phosphate</text>
        <dbReference type="Rhea" id="RHEA:21540"/>
        <dbReference type="ChEBI" id="CHEBI:18277"/>
        <dbReference type="ChEBI" id="CHEBI:58613"/>
        <dbReference type="EC" id="5.3.1.24"/>
    </reaction>
</comment>
<dbReference type="InterPro" id="IPR013785">
    <property type="entry name" value="Aldolase_TIM"/>
</dbReference>
<dbReference type="InterPro" id="IPR044643">
    <property type="entry name" value="TrpF_fam"/>
</dbReference>